<dbReference type="Pfam" id="PF18962">
    <property type="entry name" value="Por_Secre_tail"/>
    <property type="match status" value="1"/>
</dbReference>
<name>A0ABY5IUP8_9FLAO</name>
<dbReference type="InterPro" id="IPR026444">
    <property type="entry name" value="Secre_tail"/>
</dbReference>
<accession>A0ABY5IUP8</accession>
<dbReference type="SUPFAM" id="SSF69318">
    <property type="entry name" value="Integrin alpha N-terminal domain"/>
    <property type="match status" value="1"/>
</dbReference>
<dbReference type="Gene3D" id="2.130.10.130">
    <property type="entry name" value="Integrin alpha, N-terminal"/>
    <property type="match status" value="2"/>
</dbReference>
<gene>
    <name evidence="3" type="ORF">NOX80_01505</name>
</gene>
<proteinExistence type="predicted"/>
<evidence type="ECO:0000313" key="3">
    <source>
        <dbReference type="EMBL" id="UUC45892.1"/>
    </source>
</evidence>
<dbReference type="InterPro" id="IPR013517">
    <property type="entry name" value="FG-GAP"/>
</dbReference>
<dbReference type="RefSeq" id="WP_256551575.1">
    <property type="nucleotide sequence ID" value="NZ_CP101751.1"/>
</dbReference>
<evidence type="ECO:0000256" key="1">
    <source>
        <dbReference type="ARBA" id="ARBA00022729"/>
    </source>
</evidence>
<evidence type="ECO:0000313" key="4">
    <source>
        <dbReference type="Proteomes" id="UP001059844"/>
    </source>
</evidence>
<dbReference type="PANTHER" id="PTHR44103:SF1">
    <property type="entry name" value="PROPROTEIN CONVERTASE P"/>
    <property type="match status" value="1"/>
</dbReference>
<dbReference type="InterPro" id="IPR028994">
    <property type="entry name" value="Integrin_alpha_N"/>
</dbReference>
<protein>
    <submittedName>
        <fullName evidence="3">T9SS type A sorting domain-containing protein</fullName>
    </submittedName>
</protein>
<dbReference type="NCBIfam" id="TIGR04183">
    <property type="entry name" value="Por_Secre_tail"/>
    <property type="match status" value="1"/>
</dbReference>
<dbReference type="PANTHER" id="PTHR44103">
    <property type="entry name" value="PROPROTEIN CONVERTASE P"/>
    <property type="match status" value="1"/>
</dbReference>
<evidence type="ECO:0000259" key="2">
    <source>
        <dbReference type="Pfam" id="PF18962"/>
    </source>
</evidence>
<dbReference type="Proteomes" id="UP001059844">
    <property type="component" value="Chromosome"/>
</dbReference>
<organism evidence="3 4">
    <name type="scientific">Flavobacterium cerinum</name>
    <dbReference type="NCBI Taxonomy" id="2502784"/>
    <lineage>
        <taxon>Bacteria</taxon>
        <taxon>Pseudomonadati</taxon>
        <taxon>Bacteroidota</taxon>
        <taxon>Flavobacteriia</taxon>
        <taxon>Flavobacteriales</taxon>
        <taxon>Flavobacteriaceae</taxon>
        <taxon>Flavobacterium</taxon>
    </lineage>
</organism>
<keyword evidence="4" id="KW-1185">Reference proteome</keyword>
<keyword evidence="1" id="KW-0732">Signal</keyword>
<dbReference type="EMBL" id="CP101751">
    <property type="protein sequence ID" value="UUC45892.1"/>
    <property type="molecule type" value="Genomic_DNA"/>
</dbReference>
<dbReference type="Pfam" id="PF13517">
    <property type="entry name" value="FG-GAP_3"/>
    <property type="match status" value="3"/>
</dbReference>
<feature type="domain" description="Secretion system C-terminal sorting" evidence="2">
    <location>
        <begin position="411"/>
        <end position="477"/>
    </location>
</feature>
<sequence>MIKKHLFWMFCLTLGTVKAQEFVIREMPSLINVQYSAVTFADVNGDNNPDLLISGADGGYLLRTDLYLNDGQGNFAPSGNSGLMVIREGSTAFADIDGDGDQDLLITGITEVVTPSGNYGTRVKLYRNNGSGLFTEIQDSGLTAVSQSDVLFQDIDNDGDPDLFMAGLTQGGAVTNLYVNDGNGNFTLANANIPARINLINPAIAMADIDNDGDPDLMLTGMDGSDNQIRMALYKNNGSGIFTKVNNPGIEPVFTGGAAFEDIDNDGDMDLIMVGADPVYAKVAKLYLNDGSGNFTLKSNTPFIGAQYGSVKLADVNNDSLKDILITGYRNPNMRADLYLNNGNAEFTMVADTPFIGMTNSAFAFEDVDNDNDMDVVIAGSNSPLGTLTKLYINQTNTLSVVNPEINNVKLYPNPTVNTINLQIPANIQVEKIEVYDTLGKLVLQKESSEVISVESLSAGLYTAVVYTNHGVIKSKIAKR</sequence>
<reference evidence="3" key="1">
    <citation type="submission" date="2022-07" db="EMBL/GenBank/DDBJ databases">
        <title>Isolation, identification, and degradation of a PFOSA degrading strain from sewage treatment plant.</title>
        <authorList>
            <person name="Zhang L."/>
            <person name="Huo Y."/>
        </authorList>
    </citation>
    <scope>NUCLEOTIDE SEQUENCE</scope>
    <source>
        <strain evidence="3">C1</strain>
    </source>
</reference>